<organism evidence="3 4">
    <name type="scientific">Glomus cerebriforme</name>
    <dbReference type="NCBI Taxonomy" id="658196"/>
    <lineage>
        <taxon>Eukaryota</taxon>
        <taxon>Fungi</taxon>
        <taxon>Fungi incertae sedis</taxon>
        <taxon>Mucoromycota</taxon>
        <taxon>Glomeromycotina</taxon>
        <taxon>Glomeromycetes</taxon>
        <taxon>Glomerales</taxon>
        <taxon>Glomeraceae</taxon>
        <taxon>Glomus</taxon>
    </lineage>
</organism>
<comment type="caution">
    <text evidence="3">The sequence shown here is derived from an EMBL/GenBank/DDBJ whole genome shotgun (WGS) entry which is preliminary data.</text>
</comment>
<keyword evidence="2" id="KW-0472">Membrane</keyword>
<feature type="compositionally biased region" description="Polar residues" evidence="1">
    <location>
        <begin position="63"/>
        <end position="80"/>
    </location>
</feature>
<reference evidence="3 4" key="1">
    <citation type="submission" date="2018-06" db="EMBL/GenBank/DDBJ databases">
        <title>Comparative genomics reveals the genomic features of Rhizophagus irregularis, R. cerebriforme, R. diaphanum and Gigaspora rosea, and their symbiotic lifestyle signature.</title>
        <authorList>
            <person name="Morin E."/>
            <person name="San Clemente H."/>
            <person name="Chen E.C.H."/>
            <person name="De La Providencia I."/>
            <person name="Hainaut M."/>
            <person name="Kuo A."/>
            <person name="Kohler A."/>
            <person name="Murat C."/>
            <person name="Tang N."/>
            <person name="Roy S."/>
            <person name="Loubradou J."/>
            <person name="Henrissat B."/>
            <person name="Grigoriev I.V."/>
            <person name="Corradi N."/>
            <person name="Roux C."/>
            <person name="Martin F.M."/>
        </authorList>
    </citation>
    <scope>NUCLEOTIDE SEQUENCE [LARGE SCALE GENOMIC DNA]</scope>
    <source>
        <strain evidence="3 4">DAOM 227022</strain>
    </source>
</reference>
<dbReference type="OrthoDB" id="2445110at2759"/>
<feature type="transmembrane region" description="Helical" evidence="2">
    <location>
        <begin position="102"/>
        <end position="124"/>
    </location>
</feature>
<evidence type="ECO:0000256" key="2">
    <source>
        <dbReference type="SAM" id="Phobius"/>
    </source>
</evidence>
<proteinExistence type="predicted"/>
<sequence>MSDPNVTIGNDGNFPLSSTDVSPTIPPSENPTISPTSTITDCNVNIFDCSSVSVFPTQIQSSIEPVSSDTNTIPTSPSKNSIDSQDSSTQDHQSSSLNNTTLIFIIIPIGLVIISLIITGIIIYKRTHKKQNEGTILQFEPMHPHVVVVDADGNSLGKRSSIVSTSNNSFIGGGRGKGNRSPSRMIKVLAYDNEETESIVGNNPIRKTMYYEDYS</sequence>
<name>A0A397SMY4_9GLOM</name>
<evidence type="ECO:0000313" key="3">
    <source>
        <dbReference type="EMBL" id="RIA85435.1"/>
    </source>
</evidence>
<accession>A0A397SMY4</accession>
<dbReference type="Proteomes" id="UP000265703">
    <property type="component" value="Unassembled WGS sequence"/>
</dbReference>
<feature type="compositionally biased region" description="Low complexity" evidence="1">
    <location>
        <begin position="81"/>
        <end position="94"/>
    </location>
</feature>
<evidence type="ECO:0000256" key="1">
    <source>
        <dbReference type="SAM" id="MobiDB-lite"/>
    </source>
</evidence>
<protein>
    <submittedName>
        <fullName evidence="3">Uncharacterized protein</fullName>
    </submittedName>
</protein>
<gene>
    <name evidence="3" type="ORF">C1645_781934</name>
</gene>
<keyword evidence="2" id="KW-1133">Transmembrane helix</keyword>
<keyword evidence="2" id="KW-0812">Transmembrane</keyword>
<feature type="region of interest" description="Disordered" evidence="1">
    <location>
        <begin position="1"/>
        <end position="37"/>
    </location>
</feature>
<feature type="compositionally biased region" description="Polar residues" evidence="1">
    <location>
        <begin position="1"/>
        <end position="22"/>
    </location>
</feature>
<dbReference type="AlphaFoldDB" id="A0A397SMY4"/>
<evidence type="ECO:0000313" key="4">
    <source>
        <dbReference type="Proteomes" id="UP000265703"/>
    </source>
</evidence>
<dbReference type="EMBL" id="QKYT01000427">
    <property type="protein sequence ID" value="RIA85435.1"/>
    <property type="molecule type" value="Genomic_DNA"/>
</dbReference>
<keyword evidence="4" id="KW-1185">Reference proteome</keyword>
<feature type="region of interest" description="Disordered" evidence="1">
    <location>
        <begin position="63"/>
        <end position="94"/>
    </location>
</feature>